<dbReference type="Proteomes" id="UP000250125">
    <property type="component" value="Chromosome"/>
</dbReference>
<organism evidence="3 4">
    <name type="scientific">Thermococcus siculi</name>
    <dbReference type="NCBI Taxonomy" id="72803"/>
    <lineage>
        <taxon>Archaea</taxon>
        <taxon>Methanobacteriati</taxon>
        <taxon>Methanobacteriota</taxon>
        <taxon>Thermococci</taxon>
        <taxon>Thermococcales</taxon>
        <taxon>Thermococcaceae</taxon>
        <taxon>Thermococcus</taxon>
    </lineage>
</organism>
<feature type="compositionally biased region" description="Basic residues" evidence="1">
    <location>
        <begin position="506"/>
        <end position="529"/>
    </location>
</feature>
<feature type="transmembrane region" description="Helical" evidence="2">
    <location>
        <begin position="483"/>
        <end position="501"/>
    </location>
</feature>
<protein>
    <submittedName>
        <fullName evidence="3">Uncharacterized protein</fullName>
    </submittedName>
</protein>
<gene>
    <name evidence="3" type="ORF">A3L11_03255</name>
</gene>
<keyword evidence="2" id="KW-1133">Transmembrane helix</keyword>
<feature type="compositionally biased region" description="Low complexity" evidence="1">
    <location>
        <begin position="451"/>
        <end position="474"/>
    </location>
</feature>
<dbReference type="RefSeq" id="WP_088855538.1">
    <property type="nucleotide sequence ID" value="NZ_CP015103.1"/>
</dbReference>
<reference evidence="3 4" key="1">
    <citation type="submission" date="2016-04" db="EMBL/GenBank/DDBJ databases">
        <title>Complete genome sequence of Thermococcus siculi type strain RG-20.</title>
        <authorList>
            <person name="Oger P.M."/>
        </authorList>
    </citation>
    <scope>NUCLEOTIDE SEQUENCE [LARGE SCALE GENOMIC DNA]</scope>
    <source>
        <strain evidence="3 4">RG-20</strain>
    </source>
</reference>
<proteinExistence type="predicted"/>
<feature type="compositionally biased region" description="Basic and acidic residues" evidence="1">
    <location>
        <begin position="530"/>
        <end position="543"/>
    </location>
</feature>
<evidence type="ECO:0000313" key="3">
    <source>
        <dbReference type="EMBL" id="ASJ08298.1"/>
    </source>
</evidence>
<evidence type="ECO:0000256" key="2">
    <source>
        <dbReference type="SAM" id="Phobius"/>
    </source>
</evidence>
<name>A0A2Z2MKH9_9EURY</name>
<keyword evidence="2" id="KW-0472">Membrane</keyword>
<dbReference type="KEGG" id="tsl:A3L11_03255"/>
<dbReference type="OrthoDB" id="86198at2157"/>
<feature type="region of interest" description="Disordered" evidence="1">
    <location>
        <begin position="505"/>
        <end position="543"/>
    </location>
</feature>
<evidence type="ECO:0000313" key="4">
    <source>
        <dbReference type="Proteomes" id="UP000250125"/>
    </source>
</evidence>
<keyword evidence="2" id="KW-0812">Transmembrane</keyword>
<dbReference type="EMBL" id="CP015103">
    <property type="protein sequence ID" value="ASJ08298.1"/>
    <property type="molecule type" value="Genomic_DNA"/>
</dbReference>
<sequence>MRKAVMISILLLLLVSVLPRALAQFGQLETSDEITVLRGDYSSGTVWLVNGGGFTYKVVSYQRFWVEDSEGNKISGFEFNISPHVFTDWSPKGRYSFSYNVSCPSNVSGGTYTLYMRFLAFTPDGSMYILFARIPLHVISEPLEFGAAEAYVQDRPGSSYALNGETIVVFSHVVNVGHRNVLAVGSVSLVMNGKTYFSEEKNLTLVPGDNLVKFEIPVGYDFPEGVYRVDYRIGYPGGVYTYSKEFPVRFGVKLVGLSLKSDEVAINGDNVAYMTLLSERVIDLNLTVEAYRDGELVSRTVRQVRVLGGTTVLEAPLPTNVSGEITALLRLSFDGRIVGEGNVTYRVSAPPVLENVSYERTADNEVTFRLTLSNPAGNEVQGLLAYRISTDGGVLYKDSIEQSIPPGTSEVTVQFEVPVGKTVYYEFSLMAAGETSSISGEFYLQPPAPPTTTTSPTPTTSSPSSTTPVNTTTTPGGGSRGTWIGLVVIVFLLLAAGAWYYTSRGQQKRKRVRPKPKRRSPLGRFKRPKKPEFKENKELPKKK</sequence>
<keyword evidence="4" id="KW-1185">Reference proteome</keyword>
<dbReference type="AlphaFoldDB" id="A0A2Z2MKH9"/>
<feature type="region of interest" description="Disordered" evidence="1">
    <location>
        <begin position="440"/>
        <end position="477"/>
    </location>
</feature>
<dbReference type="GeneID" id="33317223"/>
<evidence type="ECO:0000256" key="1">
    <source>
        <dbReference type="SAM" id="MobiDB-lite"/>
    </source>
</evidence>
<accession>A0A2Z2MKH9</accession>